<evidence type="ECO:0000313" key="6">
    <source>
        <dbReference type="EMBL" id="MDG3003492.1"/>
    </source>
</evidence>
<dbReference type="Gene3D" id="2.40.30.170">
    <property type="match status" value="1"/>
</dbReference>
<evidence type="ECO:0000256" key="1">
    <source>
        <dbReference type="ARBA" id="ARBA00004196"/>
    </source>
</evidence>
<dbReference type="RefSeq" id="WP_277859842.1">
    <property type="nucleotide sequence ID" value="NZ_JARRAG010000001.1"/>
</dbReference>
<dbReference type="InterPro" id="IPR058649">
    <property type="entry name" value="CzcB_C"/>
</dbReference>
<feature type="domain" description="YknX-like beta-barrel" evidence="5">
    <location>
        <begin position="301"/>
        <end position="380"/>
    </location>
</feature>
<feature type="region of interest" description="Disordered" evidence="3">
    <location>
        <begin position="468"/>
        <end position="517"/>
    </location>
</feature>
<organism evidence="6 7">
    <name type="scientific">Paludisphaera mucosa</name>
    <dbReference type="NCBI Taxonomy" id="3030827"/>
    <lineage>
        <taxon>Bacteria</taxon>
        <taxon>Pseudomonadati</taxon>
        <taxon>Planctomycetota</taxon>
        <taxon>Planctomycetia</taxon>
        <taxon>Isosphaerales</taxon>
        <taxon>Isosphaeraceae</taxon>
        <taxon>Paludisphaera</taxon>
    </lineage>
</organism>
<feature type="compositionally biased region" description="Gly residues" evidence="3">
    <location>
        <begin position="484"/>
        <end position="494"/>
    </location>
</feature>
<evidence type="ECO:0000259" key="4">
    <source>
        <dbReference type="Pfam" id="PF25975"/>
    </source>
</evidence>
<feature type="region of interest" description="Disordered" evidence="3">
    <location>
        <begin position="544"/>
        <end position="599"/>
    </location>
</feature>
<sequence>MLALGLVSLLAVGGVALVSVPGMSKPIRGFFAPTTLDIIPFEIKRGPLPITVTEKGSLESAKNEDVYCQVEGQTTIISILPEGTAVKKGQLVCELDSATLRESLINQKISTQGAEASYQQAKLTREVAEIAVKEYEEGIYAQDKATINGEIKLAESDLARAADRVDWANRMFDKGYVSRAQKVSEELNNQKARFALEQAQSKLAVLERFTKAKTIKELRSDVEKAFSDEKAKEQTYRLEQEKEAKYEKQIANCKLFAPGDGLVVYANDPGRNFGSNTPQIEEGATVRERQKIFSLPDIGNMQVNAKIHESQIDKILGKMKARIRVDAFADMELEGSVVDVAPLPDPSSFFSSDIKVYTSHIRIENPLPGLRPGMNAEVVILVDRKEDVLTVPVQAILEFKGKDHVAVRGAEGYERKEVALGATNDKYVEITQGVSQGQVVALNPITLLSDDEKRELFAVGRGGAAKKDWAKADGKGEAVPGAPAGPGGPAGAGGPPDAAKAKGKAGRRGGGGAMGGAFMEKMKNIPAEDRAKLKGASDEERAEILKKAGFSDAELEQMKQMRAGGGGPGGGGPGGTGGGFGGGGPRGPGGGPGGPGGGN</sequence>
<protein>
    <submittedName>
        <fullName evidence="6">Efflux RND transporter periplasmic adaptor subunit</fullName>
    </submittedName>
</protein>
<name>A0ABT6F7D4_9BACT</name>
<evidence type="ECO:0000313" key="7">
    <source>
        <dbReference type="Proteomes" id="UP001216907"/>
    </source>
</evidence>
<gene>
    <name evidence="6" type="ORF">PZE19_06920</name>
</gene>
<feature type="domain" description="CzcB-like C-terminal circularly permuted SH3-like" evidence="4">
    <location>
        <begin position="389"/>
        <end position="442"/>
    </location>
</feature>
<keyword evidence="2" id="KW-0175">Coiled coil</keyword>
<keyword evidence="7" id="KW-1185">Reference proteome</keyword>
<dbReference type="Pfam" id="PF25975">
    <property type="entry name" value="CzcB_C"/>
    <property type="match status" value="1"/>
</dbReference>
<dbReference type="InterPro" id="IPR058636">
    <property type="entry name" value="Beta-barrel_YknX"/>
</dbReference>
<dbReference type="EMBL" id="JARRAG010000001">
    <property type="protein sequence ID" value="MDG3003492.1"/>
    <property type="molecule type" value="Genomic_DNA"/>
</dbReference>
<dbReference type="InterPro" id="IPR050465">
    <property type="entry name" value="UPF0194_transport"/>
</dbReference>
<dbReference type="Pfam" id="PF25990">
    <property type="entry name" value="Beta-barrel_YknX"/>
    <property type="match status" value="1"/>
</dbReference>
<feature type="compositionally biased region" description="Gly residues" evidence="3">
    <location>
        <begin position="563"/>
        <end position="599"/>
    </location>
</feature>
<evidence type="ECO:0000259" key="5">
    <source>
        <dbReference type="Pfam" id="PF25990"/>
    </source>
</evidence>
<dbReference type="Proteomes" id="UP001216907">
    <property type="component" value="Unassembled WGS sequence"/>
</dbReference>
<proteinExistence type="predicted"/>
<dbReference type="PANTHER" id="PTHR32347:SF23">
    <property type="entry name" value="BLL5650 PROTEIN"/>
    <property type="match status" value="1"/>
</dbReference>
<dbReference type="PANTHER" id="PTHR32347">
    <property type="entry name" value="EFFLUX SYSTEM COMPONENT YKNX-RELATED"/>
    <property type="match status" value="1"/>
</dbReference>
<accession>A0ABT6F7D4</accession>
<dbReference type="Gene3D" id="2.40.420.20">
    <property type="match status" value="1"/>
</dbReference>
<comment type="subcellular location">
    <subcellularLocation>
        <location evidence="1">Cell envelope</location>
    </subcellularLocation>
</comment>
<reference evidence="6 7" key="1">
    <citation type="submission" date="2023-03" db="EMBL/GenBank/DDBJ databases">
        <title>Paludisphaera mucosa sp. nov. a novel planctomycete from northern fen.</title>
        <authorList>
            <person name="Ivanova A."/>
        </authorList>
    </citation>
    <scope>NUCLEOTIDE SEQUENCE [LARGE SCALE GENOMIC DNA]</scope>
    <source>
        <strain evidence="6 7">Pla2</strain>
    </source>
</reference>
<evidence type="ECO:0000256" key="2">
    <source>
        <dbReference type="ARBA" id="ARBA00023054"/>
    </source>
</evidence>
<evidence type="ECO:0000256" key="3">
    <source>
        <dbReference type="SAM" id="MobiDB-lite"/>
    </source>
</evidence>
<comment type="caution">
    <text evidence="6">The sequence shown here is derived from an EMBL/GenBank/DDBJ whole genome shotgun (WGS) entry which is preliminary data.</text>
</comment>